<dbReference type="Proteomes" id="UP000318313">
    <property type="component" value="Chromosome"/>
</dbReference>
<sequence length="135" mass="15902">MFKFDERIKKYEARCKIVDGKGGVVSIDPGTRIYREPGRGQFFQHWLSDVQEDFDGELIPFEWVAEYVGVTRAALHKRVKKGNLTVLVYEMRERVKGVLGGSRERMRREYKFVPKTECDGWYSDLCEREDQSNKE</sequence>
<dbReference type="KEGG" id="gfm:Enr17x_27380"/>
<dbReference type="RefSeq" id="WP_145309377.1">
    <property type="nucleotide sequence ID" value="NZ_CP037452.1"/>
</dbReference>
<evidence type="ECO:0000313" key="1">
    <source>
        <dbReference type="EMBL" id="QDV50696.1"/>
    </source>
</evidence>
<accession>A0A518IC74</accession>
<name>A0A518IC74_9PLAN</name>
<dbReference type="EMBL" id="CP037452">
    <property type="protein sequence ID" value="QDV50696.1"/>
    <property type="molecule type" value="Genomic_DNA"/>
</dbReference>
<evidence type="ECO:0000313" key="2">
    <source>
        <dbReference type="Proteomes" id="UP000318313"/>
    </source>
</evidence>
<protein>
    <submittedName>
        <fullName evidence="1">Uncharacterized protein</fullName>
    </submittedName>
</protein>
<reference evidence="1 2" key="1">
    <citation type="submission" date="2019-03" db="EMBL/GenBank/DDBJ databases">
        <title>Deep-cultivation of Planctomycetes and their phenomic and genomic characterization uncovers novel biology.</title>
        <authorList>
            <person name="Wiegand S."/>
            <person name="Jogler M."/>
            <person name="Boedeker C."/>
            <person name="Pinto D."/>
            <person name="Vollmers J."/>
            <person name="Rivas-Marin E."/>
            <person name="Kohn T."/>
            <person name="Peeters S.H."/>
            <person name="Heuer A."/>
            <person name="Rast P."/>
            <person name="Oberbeckmann S."/>
            <person name="Bunk B."/>
            <person name="Jeske O."/>
            <person name="Meyerdierks A."/>
            <person name="Storesund J.E."/>
            <person name="Kallscheuer N."/>
            <person name="Luecker S."/>
            <person name="Lage O.M."/>
            <person name="Pohl T."/>
            <person name="Merkel B.J."/>
            <person name="Hornburger P."/>
            <person name="Mueller R.-W."/>
            <person name="Bruemmer F."/>
            <person name="Labrenz M."/>
            <person name="Spormann A.M."/>
            <person name="Op den Camp H."/>
            <person name="Overmann J."/>
            <person name="Amann R."/>
            <person name="Jetten M.S.M."/>
            <person name="Mascher T."/>
            <person name="Medema M.H."/>
            <person name="Devos D.P."/>
            <person name="Kaster A.-K."/>
            <person name="Ovreas L."/>
            <person name="Rohde M."/>
            <person name="Galperin M.Y."/>
            <person name="Jogler C."/>
        </authorList>
    </citation>
    <scope>NUCLEOTIDE SEQUENCE [LARGE SCALE GENOMIC DNA]</scope>
    <source>
        <strain evidence="1 2">Enr17</strain>
    </source>
</reference>
<dbReference type="AlphaFoldDB" id="A0A518IC74"/>
<organism evidence="1 2">
    <name type="scientific">Gimesia fumaroli</name>
    <dbReference type="NCBI Taxonomy" id="2527976"/>
    <lineage>
        <taxon>Bacteria</taxon>
        <taxon>Pseudomonadati</taxon>
        <taxon>Planctomycetota</taxon>
        <taxon>Planctomycetia</taxon>
        <taxon>Planctomycetales</taxon>
        <taxon>Planctomycetaceae</taxon>
        <taxon>Gimesia</taxon>
    </lineage>
</organism>
<gene>
    <name evidence="1" type="ORF">Enr17x_27380</name>
</gene>
<keyword evidence="2" id="KW-1185">Reference proteome</keyword>
<proteinExistence type="predicted"/>